<accession>S5TLQ4</accession>
<dbReference type="CDD" id="cd02972">
    <property type="entry name" value="DsbA_family"/>
    <property type="match status" value="1"/>
</dbReference>
<gene>
    <name evidence="3" type="ORF">B841_10755</name>
</gene>
<dbReference type="EMBL" id="CP003924">
    <property type="protein sequence ID" value="AGS35623.1"/>
    <property type="molecule type" value="Genomic_DNA"/>
</dbReference>
<dbReference type="PATRIC" id="fig|1224163.3.peg.2168"/>
<proteinExistence type="predicted"/>
<dbReference type="Gene3D" id="3.40.30.10">
    <property type="entry name" value="Glutaredoxin"/>
    <property type="match status" value="1"/>
</dbReference>
<keyword evidence="1" id="KW-0472">Membrane</keyword>
<dbReference type="AlphaFoldDB" id="S5TLQ4"/>
<dbReference type="STRING" id="1224163.B841_10755"/>
<evidence type="ECO:0000313" key="4">
    <source>
        <dbReference type="Proteomes" id="UP000015388"/>
    </source>
</evidence>
<dbReference type="SUPFAM" id="SSF52833">
    <property type="entry name" value="Thioredoxin-like"/>
    <property type="match status" value="1"/>
</dbReference>
<keyword evidence="4" id="KW-1185">Reference proteome</keyword>
<dbReference type="HOGENOM" id="CLU_000288_47_3_11"/>
<sequence>MSSTKVTDPNAKGSSGFLWAIVAVLIIAAVVVGFIVFRGQSATVDRYAERDRTEVAAEAEYSDGAITLAASGAPAGAEEVEIYEDYSCSYCADLAEQTDERMLEEIEEGNVVVHLRPLNFLDQGSVGHSTESLAASLALISRGEVEAYWNLREVMMEEQTEIYNQWGADDFADAAAGLGASDEAVDAIRAEEHLDEAVELAEGNASRLEEQTGSVSSPRIVQDGQAIAEQDPTQWMNEVLGA</sequence>
<dbReference type="eggNOG" id="COG1651">
    <property type="taxonomic scope" value="Bacteria"/>
</dbReference>
<evidence type="ECO:0000256" key="1">
    <source>
        <dbReference type="SAM" id="Phobius"/>
    </source>
</evidence>
<feature type="domain" description="Thioredoxin-like fold" evidence="2">
    <location>
        <begin position="70"/>
        <end position="233"/>
    </location>
</feature>
<reference evidence="3 4" key="1">
    <citation type="submission" date="2012-11" db="EMBL/GenBank/DDBJ databases">
        <title>The complete genome sequence of Corynebacterium maris Coryn-1 (=DSM 45190).</title>
        <authorList>
            <person name="Schaffert L."/>
            <person name="Albersmeier A."/>
            <person name="Kalinowski J."/>
            <person name="Ruckert C."/>
        </authorList>
    </citation>
    <scope>NUCLEOTIDE SEQUENCE [LARGE SCALE GENOMIC DNA]</scope>
    <source>
        <strain evidence="4">Coryn-1</strain>
    </source>
</reference>
<dbReference type="InterPro" id="IPR036249">
    <property type="entry name" value="Thioredoxin-like_sf"/>
</dbReference>
<protein>
    <recommendedName>
        <fullName evidence="2">Thioredoxin-like fold domain-containing protein</fullName>
    </recommendedName>
</protein>
<evidence type="ECO:0000313" key="3">
    <source>
        <dbReference type="EMBL" id="AGS35623.1"/>
    </source>
</evidence>
<dbReference type="RefSeq" id="WP_020935555.1">
    <property type="nucleotide sequence ID" value="NC_021915.1"/>
</dbReference>
<dbReference type="KEGG" id="cmd:B841_10755"/>
<organism evidence="3 4">
    <name type="scientific">Corynebacterium maris DSM 45190</name>
    <dbReference type="NCBI Taxonomy" id="1224163"/>
    <lineage>
        <taxon>Bacteria</taxon>
        <taxon>Bacillati</taxon>
        <taxon>Actinomycetota</taxon>
        <taxon>Actinomycetes</taxon>
        <taxon>Mycobacteriales</taxon>
        <taxon>Corynebacteriaceae</taxon>
        <taxon>Corynebacterium</taxon>
    </lineage>
</organism>
<dbReference type="Pfam" id="PF13462">
    <property type="entry name" value="Thioredoxin_4"/>
    <property type="match status" value="1"/>
</dbReference>
<feature type="transmembrane region" description="Helical" evidence="1">
    <location>
        <begin position="16"/>
        <end position="37"/>
    </location>
</feature>
<keyword evidence="1" id="KW-1133">Transmembrane helix</keyword>
<name>S5TLQ4_9CORY</name>
<evidence type="ECO:0000259" key="2">
    <source>
        <dbReference type="Pfam" id="PF13462"/>
    </source>
</evidence>
<keyword evidence="1" id="KW-0812">Transmembrane</keyword>
<dbReference type="OrthoDB" id="117402at2"/>
<dbReference type="Proteomes" id="UP000015388">
    <property type="component" value="Chromosome"/>
</dbReference>
<dbReference type="InterPro" id="IPR012336">
    <property type="entry name" value="Thioredoxin-like_fold"/>
</dbReference>